<accession>A0A0G4HZW2</accession>
<dbReference type="VEuPathDB" id="CryptoDB:Cvel_34164"/>
<keyword evidence="6" id="KW-0406">Ion transport</keyword>
<feature type="transmembrane region" description="Helical" evidence="11">
    <location>
        <begin position="94"/>
        <end position="115"/>
    </location>
</feature>
<comment type="similarity">
    <text evidence="2">Belongs to the P2X receptor family.</text>
</comment>
<feature type="transmembrane region" description="Helical" evidence="11">
    <location>
        <begin position="397"/>
        <end position="417"/>
    </location>
</feature>
<keyword evidence="3" id="KW-0813">Transport</keyword>
<proteinExistence type="inferred from homology"/>
<gene>
    <name evidence="12" type="ORF">Cvel_34164</name>
</gene>
<dbReference type="PANTHER" id="PTHR10125:SF31">
    <property type="entry name" value="P2X RECEPTOR E"/>
    <property type="match status" value="1"/>
</dbReference>
<dbReference type="PANTHER" id="PTHR10125">
    <property type="entry name" value="P2X PURINOCEPTOR"/>
    <property type="match status" value="1"/>
</dbReference>
<dbReference type="GO" id="GO:0016020">
    <property type="term" value="C:membrane"/>
    <property type="evidence" value="ECO:0007669"/>
    <property type="project" value="TreeGrafter"/>
</dbReference>
<dbReference type="Pfam" id="PF00864">
    <property type="entry name" value="P2X_receptor"/>
    <property type="match status" value="2"/>
</dbReference>
<keyword evidence="5 11" id="KW-1133">Transmembrane helix</keyword>
<dbReference type="PhylomeDB" id="A0A0G4HZW2"/>
<feature type="region of interest" description="Disordered" evidence="10">
    <location>
        <begin position="31"/>
        <end position="68"/>
    </location>
</feature>
<evidence type="ECO:0000313" key="12">
    <source>
        <dbReference type="EMBL" id="CEM50130.1"/>
    </source>
</evidence>
<dbReference type="GO" id="GO:0070588">
    <property type="term" value="P:calcium ion transmembrane transport"/>
    <property type="evidence" value="ECO:0007669"/>
    <property type="project" value="TreeGrafter"/>
</dbReference>
<dbReference type="InterPro" id="IPR027309">
    <property type="entry name" value="P2X_extracellular_dom_sf"/>
</dbReference>
<reference evidence="12" key="1">
    <citation type="submission" date="2014-11" db="EMBL/GenBank/DDBJ databases">
        <authorList>
            <person name="Otto D Thomas"/>
            <person name="Naeem Raeece"/>
        </authorList>
    </citation>
    <scope>NUCLEOTIDE SEQUENCE</scope>
</reference>
<dbReference type="AlphaFoldDB" id="A0A0G4HZW2"/>
<keyword evidence="4 11" id="KW-0812">Transmembrane</keyword>
<organism evidence="12">
    <name type="scientific">Chromera velia CCMP2878</name>
    <dbReference type="NCBI Taxonomy" id="1169474"/>
    <lineage>
        <taxon>Eukaryota</taxon>
        <taxon>Sar</taxon>
        <taxon>Alveolata</taxon>
        <taxon>Colpodellida</taxon>
        <taxon>Chromeraceae</taxon>
        <taxon>Chromera</taxon>
    </lineage>
</organism>
<dbReference type="GO" id="GO:0015267">
    <property type="term" value="F:channel activity"/>
    <property type="evidence" value="ECO:0007669"/>
    <property type="project" value="UniProtKB-ARBA"/>
</dbReference>
<keyword evidence="7 11" id="KW-0472">Membrane</keyword>
<dbReference type="Gene3D" id="2.60.490.10">
    <property type="entry name" value="atp-gated p2x4 ion channel domain"/>
    <property type="match status" value="2"/>
</dbReference>
<feature type="compositionally biased region" description="Basic and acidic residues" evidence="10">
    <location>
        <begin position="53"/>
        <end position="68"/>
    </location>
</feature>
<dbReference type="GO" id="GO:0007165">
    <property type="term" value="P:signal transduction"/>
    <property type="evidence" value="ECO:0007669"/>
    <property type="project" value="UniProtKB-ARBA"/>
</dbReference>
<feature type="region of interest" description="Disordered" evidence="10">
    <location>
        <begin position="434"/>
        <end position="479"/>
    </location>
</feature>
<evidence type="ECO:0000256" key="9">
    <source>
        <dbReference type="ARBA" id="ARBA00023303"/>
    </source>
</evidence>
<evidence type="ECO:0000256" key="1">
    <source>
        <dbReference type="ARBA" id="ARBA00004308"/>
    </source>
</evidence>
<feature type="compositionally biased region" description="Basic and acidic residues" evidence="10">
    <location>
        <begin position="446"/>
        <end position="466"/>
    </location>
</feature>
<evidence type="ECO:0000256" key="4">
    <source>
        <dbReference type="ARBA" id="ARBA00022692"/>
    </source>
</evidence>
<comment type="subcellular location">
    <subcellularLocation>
        <location evidence="1">Endomembrane system</location>
    </subcellularLocation>
</comment>
<sequence length="479" mass="53087">MNQTTIFISFENPPVKRKVYNAVRTHFRRGKSSSSKLNAVTEGRSLESGLPPETERKTSEKGGREGRMDLLQQDSDDLLSYLTKRRVTIRDRTLGITNRLIQVFLVAFIIIWVVILNDGYKKFQLTEGASAVQVSGSVVGQSIGHTRKRVFAADEIVYPPLENGDVFMTTRYETVPQKRGVCEDPARPCTSDKDCLKDGECSKTGLCKEPSWCADGEATVFSLPSSKLKLWVKSAIEFEQLNANQLFQNVGMDEKKKGGAIKKFEEKVSEAVGGNPLFQGGGGGGGEKSKEGEGLLPGVFTVEQLLGMCAPPVLFEEVSLLGAMVEIGIRWECQMGHSCSPTFSARRTDSLLRPDAIGFSFVQVLPDSSDPQKRMKITRTGIRLIFRTFGKGWKFSFTQLVFVLSTALALLSIAPFITDKIMLHLMPEKSKYRPLKEKTSLTTQELDEKARRDLTNLGRGRDEESVRLTAAGDDFDDDG</sequence>
<dbReference type="GO" id="GO:0012505">
    <property type="term" value="C:endomembrane system"/>
    <property type="evidence" value="ECO:0007669"/>
    <property type="project" value="UniProtKB-SubCell"/>
</dbReference>
<evidence type="ECO:0000256" key="3">
    <source>
        <dbReference type="ARBA" id="ARBA00022448"/>
    </source>
</evidence>
<evidence type="ECO:0000256" key="11">
    <source>
        <dbReference type="SAM" id="Phobius"/>
    </source>
</evidence>
<dbReference type="InterPro" id="IPR059116">
    <property type="entry name" value="P2X_receptor"/>
</dbReference>
<protein>
    <submittedName>
        <fullName evidence="12">Uncharacterized protein</fullName>
    </submittedName>
</protein>
<keyword evidence="8" id="KW-1071">Ligand-gated ion channel</keyword>
<evidence type="ECO:0000256" key="5">
    <source>
        <dbReference type="ARBA" id="ARBA00022989"/>
    </source>
</evidence>
<name>A0A0G4HZW2_9ALVE</name>
<evidence type="ECO:0000256" key="10">
    <source>
        <dbReference type="SAM" id="MobiDB-lite"/>
    </source>
</evidence>
<dbReference type="EMBL" id="CDMZ01004561">
    <property type="protein sequence ID" value="CEM50130.1"/>
    <property type="molecule type" value="Genomic_DNA"/>
</dbReference>
<evidence type="ECO:0000256" key="6">
    <source>
        <dbReference type="ARBA" id="ARBA00023065"/>
    </source>
</evidence>
<evidence type="ECO:0000256" key="2">
    <source>
        <dbReference type="ARBA" id="ARBA00009848"/>
    </source>
</evidence>
<evidence type="ECO:0000256" key="7">
    <source>
        <dbReference type="ARBA" id="ARBA00023136"/>
    </source>
</evidence>
<evidence type="ECO:0000256" key="8">
    <source>
        <dbReference type="ARBA" id="ARBA00023286"/>
    </source>
</evidence>
<keyword evidence="9" id="KW-0407">Ion channel</keyword>